<dbReference type="Gene3D" id="3.40.50.620">
    <property type="entry name" value="HUPs"/>
    <property type="match status" value="1"/>
</dbReference>
<dbReference type="NCBIfam" id="TIGR00398">
    <property type="entry name" value="metG"/>
    <property type="match status" value="1"/>
</dbReference>
<evidence type="ECO:0000256" key="7">
    <source>
        <dbReference type="HAMAP-Rule" id="MF_01228"/>
    </source>
</evidence>
<proteinExistence type="inferred from homology"/>
<evidence type="ECO:0000256" key="1">
    <source>
        <dbReference type="ARBA" id="ARBA00003314"/>
    </source>
</evidence>
<evidence type="ECO:0000313" key="11">
    <source>
        <dbReference type="EMBL" id="KFB07266.1"/>
    </source>
</evidence>
<comment type="function">
    <text evidence="1 7">Is required not only for elongation of protein synthesis but also for the initiation of all mRNA translation through initiator tRNA(fMet) aminoacylation.</text>
</comment>
<keyword evidence="6 7" id="KW-0030">Aminoacyl-tRNA synthetase</keyword>
<evidence type="ECO:0000256" key="2">
    <source>
        <dbReference type="ARBA" id="ARBA00022598"/>
    </source>
</evidence>
<dbReference type="EC" id="6.1.1.10" evidence="7"/>
<evidence type="ECO:0000256" key="3">
    <source>
        <dbReference type="ARBA" id="ARBA00022741"/>
    </source>
</evidence>
<keyword evidence="2 7" id="KW-0436">Ligase</keyword>
<dbReference type="PRINTS" id="PR01041">
    <property type="entry name" value="TRNASYNTHMET"/>
</dbReference>
<gene>
    <name evidence="7 11" type="primary">metG</name>
    <name evidence="11" type="ORF">P271_93</name>
</gene>
<dbReference type="GO" id="GO:0006431">
    <property type="term" value="P:methionyl-tRNA aminoacylation"/>
    <property type="evidence" value="ECO:0007669"/>
    <property type="project" value="UniProtKB-UniRule"/>
</dbReference>
<feature type="binding site" evidence="7">
    <location>
        <position position="130"/>
    </location>
    <ligand>
        <name>Zn(2+)</name>
        <dbReference type="ChEBI" id="CHEBI:29105"/>
    </ligand>
</feature>
<accession>A0A084U2T0</accession>
<dbReference type="Pfam" id="PF09334">
    <property type="entry name" value="tRNA-synt_1g"/>
    <property type="match status" value="1"/>
</dbReference>
<dbReference type="Proteomes" id="UP000028523">
    <property type="component" value="Unassembled WGS sequence"/>
</dbReference>
<dbReference type="AlphaFoldDB" id="A0A084U2T0"/>
<sequence>MKKSFTKSYITTPIFYASGKLHLGHAFTGTYCDVLNKYKKLIGYDSIFLTGSDEHGQKIEENAKKANMSPQEFVDKNNEMFLSLWKTLGVDYDLYIRTTDEYHKKTIQWIFEELIKKGYIYLGVWKGLYCVSCEENYTEGSSIKNEDGSLCCNVGHKLIEKNEESYFLKLSLFKEWIENFLKENNEFIFPENRSRELINNFLIDGKLEDLSISRSTFDWGIKVPSNPKHVVYVWIDALSNYITALGYQQKDDSKFKKYWMSDDCQKIHVIGKEITRFHCIYWPIMLKMLELPLPDKIVSHGWIVTPTGKMSKSLGNVIDPLEYIDNYKRDSFRYFLIREISIKDDSVFSKEKFITTFNTELANNYGNLISRTVGMIEKYNNSIVPNYEGSYSEFDKEIIKSKQDLIKEVKKYIETFELNKMVDSIVDFENKINSYVENTKPWILFKENKTKELHSFLNIMVNSLRLIISLLSPILIDSTPIACDQLGLNNKMLDLNDMDNLESVTGLKVKKGINLFERIVEKNEN</sequence>
<keyword evidence="4 7" id="KW-0067">ATP-binding</keyword>
<dbReference type="EMBL" id="AWQU01000087">
    <property type="protein sequence ID" value="KFB07266.1"/>
    <property type="molecule type" value="Genomic_DNA"/>
</dbReference>
<dbReference type="RefSeq" id="WP_004025169.1">
    <property type="nucleotide sequence ID" value="NZ_AWQU01000087.1"/>
</dbReference>
<organism evidence="11 12">
    <name type="scientific">Malacoplasma iowae DK-CPA</name>
    <dbReference type="NCBI Taxonomy" id="1394179"/>
    <lineage>
        <taxon>Bacteria</taxon>
        <taxon>Bacillati</taxon>
        <taxon>Mycoplasmatota</taxon>
        <taxon>Mycoplasmoidales</taxon>
        <taxon>Mycoplasmoidaceae</taxon>
        <taxon>Malacoplasma</taxon>
    </lineage>
</organism>
<evidence type="ECO:0000256" key="6">
    <source>
        <dbReference type="ARBA" id="ARBA00023146"/>
    </source>
</evidence>
<dbReference type="Gene3D" id="2.170.220.10">
    <property type="match status" value="1"/>
</dbReference>
<evidence type="ECO:0000256" key="8">
    <source>
        <dbReference type="RuleBase" id="RU363039"/>
    </source>
</evidence>
<feature type="domain" description="Methionyl/Leucyl tRNA synthetase" evidence="10">
    <location>
        <begin position="9"/>
        <end position="372"/>
    </location>
</feature>
<keyword evidence="7" id="KW-0963">Cytoplasm</keyword>
<dbReference type="Pfam" id="PF08264">
    <property type="entry name" value="Anticodon_1"/>
    <property type="match status" value="1"/>
</dbReference>
<keyword evidence="5 7" id="KW-0648">Protein biosynthesis</keyword>
<dbReference type="SUPFAM" id="SSF52374">
    <property type="entry name" value="Nucleotidylyl transferase"/>
    <property type="match status" value="1"/>
</dbReference>
<dbReference type="InterPro" id="IPR033911">
    <property type="entry name" value="MetRS_core"/>
</dbReference>
<dbReference type="InterPro" id="IPR023457">
    <property type="entry name" value="Met-tRNA_synth_2"/>
</dbReference>
<comment type="subunit">
    <text evidence="7">Monomer.</text>
</comment>
<evidence type="ECO:0000259" key="9">
    <source>
        <dbReference type="Pfam" id="PF08264"/>
    </source>
</evidence>
<dbReference type="PANTHER" id="PTHR43326:SF1">
    <property type="entry name" value="METHIONINE--TRNA LIGASE, MITOCHONDRIAL"/>
    <property type="match status" value="1"/>
</dbReference>
<dbReference type="GO" id="GO:0005737">
    <property type="term" value="C:cytoplasm"/>
    <property type="evidence" value="ECO:0007669"/>
    <property type="project" value="UniProtKB-SubCell"/>
</dbReference>
<protein>
    <recommendedName>
        <fullName evidence="7">Methionine--tRNA ligase</fullName>
        <ecNumber evidence="7">6.1.1.10</ecNumber>
    </recommendedName>
    <alternativeName>
        <fullName evidence="7">Methionyl-tRNA synthetase</fullName>
        <shortName evidence="7">MetRS</shortName>
    </alternativeName>
</protein>
<comment type="catalytic activity">
    <reaction evidence="7">
        <text>tRNA(Met) + L-methionine + ATP = L-methionyl-tRNA(Met) + AMP + diphosphate</text>
        <dbReference type="Rhea" id="RHEA:13481"/>
        <dbReference type="Rhea" id="RHEA-COMP:9667"/>
        <dbReference type="Rhea" id="RHEA-COMP:9698"/>
        <dbReference type="ChEBI" id="CHEBI:30616"/>
        <dbReference type="ChEBI" id="CHEBI:33019"/>
        <dbReference type="ChEBI" id="CHEBI:57844"/>
        <dbReference type="ChEBI" id="CHEBI:78442"/>
        <dbReference type="ChEBI" id="CHEBI:78530"/>
        <dbReference type="ChEBI" id="CHEBI:456215"/>
        <dbReference type="EC" id="6.1.1.10"/>
    </reaction>
</comment>
<dbReference type="HAMAP" id="MF_01228">
    <property type="entry name" value="Met_tRNA_synth_type2"/>
    <property type="match status" value="1"/>
</dbReference>
<dbReference type="SUPFAM" id="SSF47323">
    <property type="entry name" value="Anticodon-binding domain of a subclass of class I aminoacyl-tRNA synthetases"/>
    <property type="match status" value="1"/>
</dbReference>
<dbReference type="CDD" id="cd07957">
    <property type="entry name" value="Anticodon_Ia_Met"/>
    <property type="match status" value="1"/>
</dbReference>
<dbReference type="InterPro" id="IPR041872">
    <property type="entry name" value="Anticodon_Met"/>
</dbReference>
<dbReference type="GO" id="GO:0004825">
    <property type="term" value="F:methionine-tRNA ligase activity"/>
    <property type="evidence" value="ECO:0007669"/>
    <property type="project" value="UniProtKB-UniRule"/>
</dbReference>
<dbReference type="NCBIfam" id="NF008900">
    <property type="entry name" value="PRK12267.1"/>
    <property type="match status" value="1"/>
</dbReference>
<feature type="binding site" evidence="7">
    <location>
        <position position="151"/>
    </location>
    <ligand>
        <name>Zn(2+)</name>
        <dbReference type="ChEBI" id="CHEBI:29105"/>
    </ligand>
</feature>
<comment type="caution">
    <text evidence="11">The sequence shown here is derived from an EMBL/GenBank/DDBJ whole genome shotgun (WGS) entry which is preliminary data.</text>
</comment>
<dbReference type="InterPro" id="IPR013155">
    <property type="entry name" value="M/V/L/I-tRNA-synth_anticd-bd"/>
</dbReference>
<feature type="binding site" evidence="7">
    <location>
        <position position="133"/>
    </location>
    <ligand>
        <name>Zn(2+)</name>
        <dbReference type="ChEBI" id="CHEBI:29105"/>
    </ligand>
</feature>
<evidence type="ECO:0000256" key="4">
    <source>
        <dbReference type="ARBA" id="ARBA00022840"/>
    </source>
</evidence>
<comment type="subcellular location">
    <subcellularLocation>
        <location evidence="7">Cytoplasm</location>
    </subcellularLocation>
</comment>
<dbReference type="InterPro" id="IPR015413">
    <property type="entry name" value="Methionyl/Leucyl_tRNA_Synth"/>
</dbReference>
<comment type="caution">
    <text evidence="7">Lacks conserved residue(s) required for the propagation of feature annotation.</text>
</comment>
<feature type="short sequence motif" description="'HIGH' region" evidence="7">
    <location>
        <begin position="15"/>
        <end position="25"/>
    </location>
</feature>
<dbReference type="InterPro" id="IPR014729">
    <property type="entry name" value="Rossmann-like_a/b/a_fold"/>
</dbReference>
<evidence type="ECO:0000256" key="5">
    <source>
        <dbReference type="ARBA" id="ARBA00022917"/>
    </source>
</evidence>
<evidence type="ECO:0000313" key="12">
    <source>
        <dbReference type="Proteomes" id="UP000028523"/>
    </source>
</evidence>
<feature type="short sequence motif" description="'KMSKS' region" evidence="7">
    <location>
        <begin position="309"/>
        <end position="313"/>
    </location>
</feature>
<dbReference type="InterPro" id="IPR009080">
    <property type="entry name" value="tRNAsynth_Ia_anticodon-bd"/>
</dbReference>
<dbReference type="Gene3D" id="1.10.730.10">
    <property type="entry name" value="Isoleucyl-tRNA Synthetase, Domain 1"/>
    <property type="match status" value="1"/>
</dbReference>
<keyword evidence="12" id="KW-1185">Reference proteome</keyword>
<feature type="domain" description="Methionyl/Valyl/Leucyl/Isoleucyl-tRNA synthetase anticodon-binding" evidence="9">
    <location>
        <begin position="395"/>
        <end position="475"/>
    </location>
</feature>
<keyword evidence="3 7" id="KW-0547">Nucleotide-binding</keyword>
<reference evidence="11 12" key="1">
    <citation type="journal article" date="2014" name="PLoS ONE">
        <title>Reduction of Hydrogen Peroxide Accumulation and Toxicity by a Catalase from Mycoplasma iowae.</title>
        <authorList>
            <person name="Pritchard R.E."/>
            <person name="Prassinos A.J."/>
            <person name="Osborne J.D."/>
            <person name="Raviv Z."/>
            <person name="Balish M.F."/>
        </authorList>
    </citation>
    <scope>NUCLEOTIDE SEQUENCE [LARGE SCALE GENOMIC DNA]</scope>
    <source>
        <strain evidence="11 12">DK-CPA</strain>
    </source>
</reference>
<dbReference type="InterPro" id="IPR014758">
    <property type="entry name" value="Met-tRNA_synth"/>
</dbReference>
<dbReference type="GO" id="GO:0005524">
    <property type="term" value="F:ATP binding"/>
    <property type="evidence" value="ECO:0007669"/>
    <property type="project" value="UniProtKB-UniRule"/>
</dbReference>
<dbReference type="GeneID" id="96866364"/>
<evidence type="ECO:0000259" key="10">
    <source>
        <dbReference type="Pfam" id="PF09334"/>
    </source>
</evidence>
<name>A0A084U2T0_MALIO</name>
<dbReference type="FunFam" id="2.170.220.10:FF:000002">
    <property type="entry name" value="Methionine--tRNA ligase"/>
    <property type="match status" value="1"/>
</dbReference>
<dbReference type="PANTHER" id="PTHR43326">
    <property type="entry name" value="METHIONYL-TRNA SYNTHETASE"/>
    <property type="match status" value="1"/>
</dbReference>
<comment type="similarity">
    <text evidence="8">Belongs to the class-I aminoacyl-tRNA synthetase family.</text>
</comment>
<dbReference type="CDD" id="cd00814">
    <property type="entry name" value="MetRS_core"/>
    <property type="match status" value="1"/>
</dbReference>